<accession>X1A6L0</accession>
<dbReference type="AlphaFoldDB" id="X1A6L0"/>
<dbReference type="EMBL" id="BART01008622">
    <property type="protein sequence ID" value="GAG55836.1"/>
    <property type="molecule type" value="Genomic_DNA"/>
</dbReference>
<name>X1A6L0_9ZZZZ</name>
<gene>
    <name evidence="1" type="ORF">S01H4_19345</name>
</gene>
<proteinExistence type="predicted"/>
<organism evidence="1">
    <name type="scientific">marine sediment metagenome</name>
    <dbReference type="NCBI Taxonomy" id="412755"/>
    <lineage>
        <taxon>unclassified sequences</taxon>
        <taxon>metagenomes</taxon>
        <taxon>ecological metagenomes</taxon>
    </lineage>
</organism>
<comment type="caution">
    <text evidence="1">The sequence shown here is derived from an EMBL/GenBank/DDBJ whole genome shotgun (WGS) entry which is preliminary data.</text>
</comment>
<evidence type="ECO:0000313" key="1">
    <source>
        <dbReference type="EMBL" id="GAG55836.1"/>
    </source>
</evidence>
<sequence>MLAIPIKTEDKAIVEATEMSISPHMITNIMGRAIIAFSMKLKVVFIRLV</sequence>
<reference evidence="1" key="1">
    <citation type="journal article" date="2014" name="Front. Microbiol.">
        <title>High frequency of phylogenetically diverse reductive dehalogenase-homologous genes in deep subseafloor sedimentary metagenomes.</title>
        <authorList>
            <person name="Kawai M."/>
            <person name="Futagami T."/>
            <person name="Toyoda A."/>
            <person name="Takaki Y."/>
            <person name="Nishi S."/>
            <person name="Hori S."/>
            <person name="Arai W."/>
            <person name="Tsubouchi T."/>
            <person name="Morono Y."/>
            <person name="Uchiyama I."/>
            <person name="Ito T."/>
            <person name="Fujiyama A."/>
            <person name="Inagaki F."/>
            <person name="Takami H."/>
        </authorList>
    </citation>
    <scope>NUCLEOTIDE SEQUENCE</scope>
    <source>
        <strain evidence="1">Expedition CK06-06</strain>
    </source>
</reference>
<protein>
    <submittedName>
        <fullName evidence="1">Uncharacterized protein</fullName>
    </submittedName>
</protein>